<proteinExistence type="predicted"/>
<sequence length="208" mass="23893">MNYLPQLLIGLVSAGAALGGVLLTQHRIDKRERAAAAKKADEERLFISTELVFVLEKFVEECAEIVLDDGEENADGEYYPTTSTPGGLKLDEISGNWRTLPARIMYQIRELPILQNEAERQVGAAAECCWNPPDHTEFFQARQYQFARLGIKVLILSIRLRRLAGLPPTRLNATKWSAQTVFWTAWRNERKRRVKDTRWYRELDQDDS</sequence>
<evidence type="ECO:0000313" key="2">
    <source>
        <dbReference type="Proteomes" id="UP000245918"/>
    </source>
</evidence>
<keyword evidence="2" id="KW-1185">Reference proteome</keyword>
<keyword evidence="1" id="KW-0614">Plasmid</keyword>
<name>A0AC61TMR2_EDWTA</name>
<dbReference type="EMBL" id="CP084508">
    <property type="protein sequence ID" value="UCQ02003.1"/>
    <property type="molecule type" value="Genomic_DNA"/>
</dbReference>
<evidence type="ECO:0000313" key="1">
    <source>
        <dbReference type="EMBL" id="UCQ02003.1"/>
    </source>
</evidence>
<protein>
    <submittedName>
        <fullName evidence="1">Uncharacterized protein</fullName>
    </submittedName>
</protein>
<gene>
    <name evidence="1" type="ORF">DCL27_16930</name>
</gene>
<accession>A0AC61TMR2</accession>
<dbReference type="Proteomes" id="UP000245918">
    <property type="component" value="Plasmid pET-ATCC-159-1"/>
</dbReference>
<organism evidence="1 2">
    <name type="scientific">Edwardsiella tarda ATCC 15947 = NBRC 105688</name>
    <dbReference type="NCBI Taxonomy" id="667121"/>
    <lineage>
        <taxon>Bacteria</taxon>
        <taxon>Pseudomonadati</taxon>
        <taxon>Pseudomonadota</taxon>
        <taxon>Gammaproteobacteria</taxon>
        <taxon>Enterobacterales</taxon>
        <taxon>Hafniaceae</taxon>
        <taxon>Edwardsiella</taxon>
    </lineage>
</organism>
<geneLocation type="plasmid" evidence="1 2">
    <name>pET-ATCC-159-1</name>
</geneLocation>
<reference evidence="1" key="1">
    <citation type="submission" date="2021-09" db="EMBL/GenBank/DDBJ databases">
        <title>Comparative genomics of Edwardsiella genus reveals species-based diversity.</title>
        <authorList>
            <person name="Tekedar H.C."/>
            <person name="Kumru S."/>
            <person name="Waldbieser G.C."/>
            <person name="Reichley S.R."/>
            <person name="Lawrence M.L."/>
            <person name="Griffin M.J."/>
        </authorList>
    </citation>
    <scope>NUCLEOTIDE SEQUENCE</scope>
    <source>
        <strain evidence="1">ATCC 15947</strain>
    </source>
</reference>